<dbReference type="SUPFAM" id="SSF50998">
    <property type="entry name" value="Quinoprotein alcohol dehydrogenase-like"/>
    <property type="match status" value="1"/>
</dbReference>
<dbReference type="Gene3D" id="2.130.10.10">
    <property type="entry name" value="YVTN repeat-like/Quinoprotein amine dehydrogenase"/>
    <property type="match status" value="3"/>
</dbReference>
<dbReference type="Proteomes" id="UP000319576">
    <property type="component" value="Chromosome"/>
</dbReference>
<dbReference type="PROSITE" id="PS50082">
    <property type="entry name" value="WD_REPEATS_2"/>
    <property type="match status" value="2"/>
</dbReference>
<dbReference type="GO" id="GO:0006352">
    <property type="term" value="P:DNA-templated transcription initiation"/>
    <property type="evidence" value="ECO:0007669"/>
    <property type="project" value="InterPro"/>
</dbReference>
<gene>
    <name evidence="7" type="primary">sigE_12</name>
    <name evidence="7" type="ORF">ETAA1_41270</name>
</gene>
<dbReference type="PROSITE" id="PS00678">
    <property type="entry name" value="WD_REPEATS_1"/>
    <property type="match status" value="1"/>
</dbReference>
<feature type="repeat" description="WD" evidence="3">
    <location>
        <begin position="462"/>
        <end position="492"/>
    </location>
</feature>
<dbReference type="PANTHER" id="PTHR19879">
    <property type="entry name" value="TRANSCRIPTION INITIATION FACTOR TFIID"/>
    <property type="match status" value="1"/>
</dbReference>
<evidence type="ECO:0000259" key="6">
    <source>
        <dbReference type="Pfam" id="PF08281"/>
    </source>
</evidence>
<keyword evidence="8" id="KW-1185">Reference proteome</keyword>
<dbReference type="KEGG" id="uli:ETAA1_41270"/>
<evidence type="ECO:0000256" key="2">
    <source>
        <dbReference type="ARBA" id="ARBA00022737"/>
    </source>
</evidence>
<evidence type="ECO:0000256" key="1">
    <source>
        <dbReference type="ARBA" id="ARBA00022574"/>
    </source>
</evidence>
<keyword evidence="1 3" id="KW-0853">WD repeat</keyword>
<evidence type="ECO:0000259" key="5">
    <source>
        <dbReference type="Pfam" id="PF04542"/>
    </source>
</evidence>
<dbReference type="Gene3D" id="1.10.1740.10">
    <property type="match status" value="1"/>
</dbReference>
<dbReference type="InterPro" id="IPR036388">
    <property type="entry name" value="WH-like_DNA-bd_sf"/>
</dbReference>
<dbReference type="PANTHER" id="PTHR19879:SF9">
    <property type="entry name" value="TRANSCRIPTION INITIATION FACTOR TFIID SUBUNIT 5"/>
    <property type="match status" value="1"/>
</dbReference>
<dbReference type="AlphaFoldDB" id="A0A517XXG0"/>
<dbReference type="GO" id="GO:0005829">
    <property type="term" value="C:cytosol"/>
    <property type="evidence" value="ECO:0007669"/>
    <property type="project" value="UniProtKB-ARBA"/>
</dbReference>
<accession>A0A517XXG0</accession>
<dbReference type="Gene3D" id="1.10.10.10">
    <property type="entry name" value="Winged helix-like DNA-binding domain superfamily/Winged helix DNA-binding domain"/>
    <property type="match status" value="1"/>
</dbReference>
<keyword evidence="2" id="KW-0677">Repeat</keyword>
<evidence type="ECO:0000313" key="8">
    <source>
        <dbReference type="Proteomes" id="UP000319576"/>
    </source>
</evidence>
<dbReference type="InterPro" id="IPR013325">
    <property type="entry name" value="RNA_pol_sigma_r2"/>
</dbReference>
<dbReference type="SUPFAM" id="SSF82171">
    <property type="entry name" value="DPP6 N-terminal domain-like"/>
    <property type="match status" value="1"/>
</dbReference>
<organism evidence="7 8">
    <name type="scientific">Urbifossiella limnaea</name>
    <dbReference type="NCBI Taxonomy" id="2528023"/>
    <lineage>
        <taxon>Bacteria</taxon>
        <taxon>Pseudomonadati</taxon>
        <taxon>Planctomycetota</taxon>
        <taxon>Planctomycetia</taxon>
        <taxon>Gemmatales</taxon>
        <taxon>Gemmataceae</taxon>
        <taxon>Urbifossiella</taxon>
    </lineage>
</organism>
<dbReference type="OrthoDB" id="290843at2"/>
<proteinExistence type="predicted"/>
<evidence type="ECO:0000313" key="7">
    <source>
        <dbReference type="EMBL" id="QDU22151.1"/>
    </source>
</evidence>
<dbReference type="Pfam" id="PF08281">
    <property type="entry name" value="Sigma70_r4_2"/>
    <property type="match status" value="1"/>
</dbReference>
<dbReference type="InterPro" id="IPR001680">
    <property type="entry name" value="WD40_rpt"/>
</dbReference>
<dbReference type="PROSITE" id="PS50294">
    <property type="entry name" value="WD_REPEATS_REGION"/>
    <property type="match status" value="1"/>
</dbReference>
<evidence type="ECO:0000256" key="4">
    <source>
        <dbReference type="SAM" id="MobiDB-lite"/>
    </source>
</evidence>
<dbReference type="EMBL" id="CP036273">
    <property type="protein sequence ID" value="QDU22151.1"/>
    <property type="molecule type" value="Genomic_DNA"/>
</dbReference>
<name>A0A517XXG0_9BACT</name>
<feature type="domain" description="RNA polymerase sigma factor 70 region 4 type 2" evidence="6">
    <location>
        <begin position="126"/>
        <end position="176"/>
    </location>
</feature>
<protein>
    <submittedName>
        <fullName evidence="7">ECF RNA polymerase sigma factor SigE</fullName>
    </submittedName>
</protein>
<dbReference type="InterPro" id="IPR013324">
    <property type="entry name" value="RNA_pol_sigma_r3/r4-like"/>
</dbReference>
<feature type="compositionally biased region" description="Pro residues" evidence="4">
    <location>
        <begin position="276"/>
        <end position="288"/>
    </location>
</feature>
<dbReference type="Pfam" id="PF00400">
    <property type="entry name" value="WD40"/>
    <property type="match status" value="2"/>
</dbReference>
<dbReference type="InterPro" id="IPR007627">
    <property type="entry name" value="RNA_pol_sigma70_r2"/>
</dbReference>
<reference evidence="7 8" key="1">
    <citation type="submission" date="2019-02" db="EMBL/GenBank/DDBJ databases">
        <title>Deep-cultivation of Planctomycetes and their phenomic and genomic characterization uncovers novel biology.</title>
        <authorList>
            <person name="Wiegand S."/>
            <person name="Jogler M."/>
            <person name="Boedeker C."/>
            <person name="Pinto D."/>
            <person name="Vollmers J."/>
            <person name="Rivas-Marin E."/>
            <person name="Kohn T."/>
            <person name="Peeters S.H."/>
            <person name="Heuer A."/>
            <person name="Rast P."/>
            <person name="Oberbeckmann S."/>
            <person name="Bunk B."/>
            <person name="Jeske O."/>
            <person name="Meyerdierks A."/>
            <person name="Storesund J.E."/>
            <person name="Kallscheuer N."/>
            <person name="Luecker S."/>
            <person name="Lage O.M."/>
            <person name="Pohl T."/>
            <person name="Merkel B.J."/>
            <person name="Hornburger P."/>
            <person name="Mueller R.-W."/>
            <person name="Bruemmer F."/>
            <person name="Labrenz M."/>
            <person name="Spormann A.M."/>
            <person name="Op den Camp H."/>
            <person name="Overmann J."/>
            <person name="Amann R."/>
            <person name="Jetten M.S.M."/>
            <person name="Mascher T."/>
            <person name="Medema M.H."/>
            <person name="Devos D.P."/>
            <person name="Kaster A.-K."/>
            <person name="Ovreas L."/>
            <person name="Rohde M."/>
            <person name="Galperin M.Y."/>
            <person name="Jogler C."/>
        </authorList>
    </citation>
    <scope>NUCLEOTIDE SEQUENCE [LARGE SCALE GENOMIC DNA]</scope>
    <source>
        <strain evidence="7 8">ETA_A1</strain>
    </source>
</reference>
<sequence length="837" mass="85783">MIRPAYRPDTTEPDRVLLRRYAAGDPAAFAQLLDRHGPLVLGACRRAVGGHAHAAEDAFQATFLVLARKAAGLRDPDSLPGWLFGVARRVAAAARRRDTRHERASRAGAKPEAVPAGKWDDLLAVVDEEIAALPDDLRAAVLPCLYHGKTQDEAAAELGWTLSTLRRRLDRGRELLRSRLTTRGVAPAVALVAGAVAPSAVSALPPQVRAATLDLAAGGTAPAGVTELARGGAPAGLSPAWVVAGVTAVGVAVGAAAWFGSNHQPPSPAPATASMPEPPKPEVLPALPAAPLPPRAIVRLGTTRFRHGTDGAFGLVDPLGVTRLGFLPDGTLTSVGGGRVRFWDAATGVERDGPGVAVGSRWVLRAVPFDAGRRLLVPEQDAAGNLLPAARVWTLVDRRAGPVLAFARHTGRKGDVIGPTAVSADGTRFAQTDGNGDGWLWHADCSTGAKLAGKVREHGPAAFLPGGGELVTACPDGSFRVWDAADGKELRAFGDPAPHIAAAASADGTRVAVVGEDPDPAGNTGPRQVVVWDTARGTVVRRFPLPGLIGFVAGGGAVAFTPDGRHVAAVGHVRNRTLEVRWWALDGNGSGHWTAMSEGTPPQPLAVANDLRTLAVGSGSGSARGVIRVFDGVTGVERVPPDGMPGPVQGVAFAAGGSGVVTTDHFGRLATWDVTTGKQQHLTVTDRQSPPETDVGFDVPAALGLAGPLGPQQPGVPPAVVKSVAVSADGSRVAVGVATFPPGQGWGRVYVLNRATRAVLWSAPVADAAVTSLAFSPDGSRLAVGTTVVRVFAAATGAGGLTLDGHRGAVTALGFSADGKRLASGATDATAVLWNVE</sequence>
<dbReference type="SUPFAM" id="SSF88659">
    <property type="entry name" value="Sigma3 and sigma4 domains of RNA polymerase sigma factors"/>
    <property type="match status" value="1"/>
</dbReference>
<feature type="repeat" description="WD" evidence="3">
    <location>
        <begin position="803"/>
        <end position="837"/>
    </location>
</feature>
<dbReference type="InterPro" id="IPR015943">
    <property type="entry name" value="WD40/YVTN_repeat-like_dom_sf"/>
</dbReference>
<dbReference type="InterPro" id="IPR019775">
    <property type="entry name" value="WD40_repeat_CS"/>
</dbReference>
<dbReference type="GO" id="GO:0016987">
    <property type="term" value="F:sigma factor activity"/>
    <property type="evidence" value="ECO:0007669"/>
    <property type="project" value="InterPro"/>
</dbReference>
<feature type="domain" description="RNA polymerase sigma-70 region 2" evidence="5">
    <location>
        <begin position="32"/>
        <end position="100"/>
    </location>
</feature>
<dbReference type="GO" id="GO:0003677">
    <property type="term" value="F:DNA binding"/>
    <property type="evidence" value="ECO:0007669"/>
    <property type="project" value="InterPro"/>
</dbReference>
<dbReference type="InterPro" id="IPR013249">
    <property type="entry name" value="RNA_pol_sigma70_r4_t2"/>
</dbReference>
<dbReference type="InterPro" id="IPR011047">
    <property type="entry name" value="Quinoprotein_ADH-like_sf"/>
</dbReference>
<dbReference type="Pfam" id="PF04542">
    <property type="entry name" value="Sigma70_r2"/>
    <property type="match status" value="1"/>
</dbReference>
<dbReference type="NCBIfam" id="TIGR02937">
    <property type="entry name" value="sigma70-ECF"/>
    <property type="match status" value="1"/>
</dbReference>
<feature type="region of interest" description="Disordered" evidence="4">
    <location>
        <begin position="264"/>
        <end position="288"/>
    </location>
</feature>
<dbReference type="SMART" id="SM00320">
    <property type="entry name" value="WD40"/>
    <property type="match status" value="4"/>
</dbReference>
<dbReference type="InterPro" id="IPR014284">
    <property type="entry name" value="RNA_pol_sigma-70_dom"/>
</dbReference>
<dbReference type="RefSeq" id="WP_145241638.1">
    <property type="nucleotide sequence ID" value="NZ_CP036273.1"/>
</dbReference>
<evidence type="ECO:0000256" key="3">
    <source>
        <dbReference type="PROSITE-ProRule" id="PRU00221"/>
    </source>
</evidence>
<dbReference type="CDD" id="cd06171">
    <property type="entry name" value="Sigma70_r4"/>
    <property type="match status" value="1"/>
</dbReference>
<dbReference type="SUPFAM" id="SSF88946">
    <property type="entry name" value="Sigma2 domain of RNA polymerase sigma factors"/>
    <property type="match status" value="1"/>
</dbReference>